<evidence type="ECO:0000256" key="4">
    <source>
        <dbReference type="ARBA" id="ARBA00022989"/>
    </source>
</evidence>
<dbReference type="PANTHER" id="PTHR11101">
    <property type="entry name" value="PHOSPHATE TRANSPORTER"/>
    <property type="match status" value="1"/>
</dbReference>
<dbReference type="GO" id="GO:0035435">
    <property type="term" value="P:phosphate ion transmembrane transport"/>
    <property type="evidence" value="ECO:0007669"/>
    <property type="project" value="TreeGrafter"/>
</dbReference>
<evidence type="ECO:0000256" key="1">
    <source>
        <dbReference type="ARBA" id="ARBA00004141"/>
    </source>
</evidence>
<evidence type="ECO:0000256" key="2">
    <source>
        <dbReference type="ARBA" id="ARBA00022448"/>
    </source>
</evidence>
<sequence>MNFGDLFTLLGEYPILILCLILVLGVVFVNGWTDAPNAIATCISTKSIKPKYALIMAAIANLIGVMVAFFFIDAVAGTIQDMVDFSKASPTDSLIALSAGMLGVCVWGVFTWYFGIPSSESHSLIGGLTGAGLAAMTLKLNVTIPFGPLSSWALTLYGLVGSIIFGFFGGLLLTKLIVLIFKKVDRRITKKPFKYAQVFSGGCLAFAHGAQDGLKFVGIFVMAINFAAEAHNLEFDTQIPITNDLTSSLWWVAVVVALFIGLGTSIGGFKIIKKIGQGLSKMETYQGFASDLTSGIGILLASFLGLPISTSQVATSSILGVGASKGIRRVKWNAFIEMVITWVCCFPGTILIGYIFTLIFLNIPGLGG</sequence>
<comment type="caution">
    <text evidence="7">The sequence shown here is derived from an EMBL/GenBank/DDBJ whole genome shotgun (WGS) entry which is preliminary data.</text>
</comment>
<feature type="transmembrane region" description="Helical" evidence="6">
    <location>
        <begin position="123"/>
        <end position="144"/>
    </location>
</feature>
<dbReference type="PANTHER" id="PTHR11101:SF80">
    <property type="entry name" value="PHOSPHATE TRANSPORTER"/>
    <property type="match status" value="1"/>
</dbReference>
<keyword evidence="5 6" id="KW-0472">Membrane</keyword>
<comment type="subcellular location">
    <subcellularLocation>
        <location evidence="1 6">Membrane</location>
        <topology evidence="1 6">Multi-pass membrane protein</topology>
    </subcellularLocation>
</comment>
<feature type="transmembrane region" description="Helical" evidence="6">
    <location>
        <begin position="156"/>
        <end position="181"/>
    </location>
</feature>
<feature type="transmembrane region" description="Helical" evidence="6">
    <location>
        <begin position="94"/>
        <end position="116"/>
    </location>
</feature>
<comment type="similarity">
    <text evidence="6">Belongs to the inorganic phosphate transporter (PiT) (TC 2.A.20) family.</text>
</comment>
<keyword evidence="3 6" id="KW-0812">Transmembrane</keyword>
<dbReference type="GO" id="GO:0016020">
    <property type="term" value="C:membrane"/>
    <property type="evidence" value="ECO:0007669"/>
    <property type="project" value="UniProtKB-SubCell"/>
</dbReference>
<evidence type="ECO:0000256" key="6">
    <source>
        <dbReference type="RuleBase" id="RU363058"/>
    </source>
</evidence>
<evidence type="ECO:0000313" key="8">
    <source>
        <dbReference type="Proteomes" id="UP000823613"/>
    </source>
</evidence>
<dbReference type="EMBL" id="JADIMY010000117">
    <property type="protein sequence ID" value="MBO8428030.1"/>
    <property type="molecule type" value="Genomic_DNA"/>
</dbReference>
<dbReference type="GO" id="GO:0005315">
    <property type="term" value="F:phosphate transmembrane transporter activity"/>
    <property type="evidence" value="ECO:0007669"/>
    <property type="project" value="InterPro"/>
</dbReference>
<accession>A0A9D9GUY0</accession>
<dbReference type="AlphaFoldDB" id="A0A9D9GUY0"/>
<dbReference type="Proteomes" id="UP000823613">
    <property type="component" value="Unassembled WGS sequence"/>
</dbReference>
<keyword evidence="2 6" id="KW-0813">Transport</keyword>
<evidence type="ECO:0000313" key="7">
    <source>
        <dbReference type="EMBL" id="MBO8428030.1"/>
    </source>
</evidence>
<organism evidence="7 8">
    <name type="scientific">Candidatus Onthovivens merdipullorum</name>
    <dbReference type="NCBI Taxonomy" id="2840889"/>
    <lineage>
        <taxon>Bacteria</taxon>
        <taxon>Bacillati</taxon>
        <taxon>Bacillota</taxon>
        <taxon>Bacilli</taxon>
        <taxon>Bacillales</taxon>
        <taxon>Candidatus Onthovivens</taxon>
    </lineage>
</organism>
<keyword evidence="4 6" id="KW-1133">Transmembrane helix</keyword>
<dbReference type="InterPro" id="IPR001204">
    <property type="entry name" value="Phos_transporter"/>
</dbReference>
<feature type="transmembrane region" description="Helical" evidence="6">
    <location>
        <begin position="334"/>
        <end position="361"/>
    </location>
</feature>
<feature type="transmembrane region" description="Helical" evidence="6">
    <location>
        <begin position="13"/>
        <end position="32"/>
    </location>
</feature>
<gene>
    <name evidence="7" type="ORF">IAC58_05775</name>
</gene>
<proteinExistence type="inferred from homology"/>
<evidence type="ECO:0000256" key="5">
    <source>
        <dbReference type="ARBA" id="ARBA00023136"/>
    </source>
</evidence>
<feature type="transmembrane region" description="Helical" evidence="6">
    <location>
        <begin position="52"/>
        <end position="74"/>
    </location>
</feature>
<dbReference type="Pfam" id="PF01384">
    <property type="entry name" value="PHO4"/>
    <property type="match status" value="1"/>
</dbReference>
<name>A0A9D9GUY0_9BACL</name>
<protein>
    <recommendedName>
        <fullName evidence="6">Phosphate transporter</fullName>
    </recommendedName>
</protein>
<reference evidence="7" key="2">
    <citation type="journal article" date="2021" name="PeerJ">
        <title>Extensive microbial diversity within the chicken gut microbiome revealed by metagenomics and culture.</title>
        <authorList>
            <person name="Gilroy R."/>
            <person name="Ravi A."/>
            <person name="Getino M."/>
            <person name="Pursley I."/>
            <person name="Horton D.L."/>
            <person name="Alikhan N.F."/>
            <person name="Baker D."/>
            <person name="Gharbi K."/>
            <person name="Hall N."/>
            <person name="Watson M."/>
            <person name="Adriaenssens E.M."/>
            <person name="Foster-Nyarko E."/>
            <person name="Jarju S."/>
            <person name="Secka A."/>
            <person name="Antonio M."/>
            <person name="Oren A."/>
            <person name="Chaudhuri R.R."/>
            <person name="La Ragione R."/>
            <person name="Hildebrand F."/>
            <person name="Pallen M.J."/>
        </authorList>
    </citation>
    <scope>NUCLEOTIDE SEQUENCE</scope>
    <source>
        <strain evidence="7">11159</strain>
    </source>
</reference>
<evidence type="ECO:0000256" key="3">
    <source>
        <dbReference type="ARBA" id="ARBA00022692"/>
    </source>
</evidence>
<keyword evidence="6" id="KW-0592">Phosphate transport</keyword>
<reference evidence="7" key="1">
    <citation type="submission" date="2020-10" db="EMBL/GenBank/DDBJ databases">
        <authorList>
            <person name="Gilroy R."/>
        </authorList>
    </citation>
    <scope>NUCLEOTIDE SEQUENCE</scope>
    <source>
        <strain evidence="7">11159</strain>
    </source>
</reference>
<feature type="transmembrane region" description="Helical" evidence="6">
    <location>
        <begin position="248"/>
        <end position="272"/>
    </location>
</feature>